<organism evidence="1 2">
    <name type="scientific">Hymenobacter edaphi</name>
    <dbReference type="NCBI Taxonomy" id="2211146"/>
    <lineage>
        <taxon>Bacteria</taxon>
        <taxon>Pseudomonadati</taxon>
        <taxon>Bacteroidota</taxon>
        <taxon>Cytophagia</taxon>
        <taxon>Cytophagales</taxon>
        <taxon>Hymenobacteraceae</taxon>
        <taxon>Hymenobacter</taxon>
    </lineage>
</organism>
<protein>
    <recommendedName>
        <fullName evidence="3">STAS/SEC14 domain-containing protein</fullName>
    </recommendedName>
</protein>
<proteinExistence type="predicted"/>
<reference evidence="2" key="1">
    <citation type="submission" date="2018-05" db="EMBL/GenBank/DDBJ databases">
        <authorList>
            <person name="Nie L."/>
        </authorList>
    </citation>
    <scope>NUCLEOTIDE SEQUENCE [LARGE SCALE GENOMIC DNA]</scope>
    <source>
        <strain evidence="2">NL</strain>
    </source>
</reference>
<dbReference type="OrthoDB" id="884362at2"/>
<name>A0A328B923_9BACT</name>
<evidence type="ECO:0008006" key="3">
    <source>
        <dbReference type="Google" id="ProtNLM"/>
    </source>
</evidence>
<evidence type="ECO:0000313" key="1">
    <source>
        <dbReference type="EMBL" id="RAK63175.1"/>
    </source>
</evidence>
<dbReference type="RefSeq" id="WP_111480252.1">
    <property type="nucleotide sequence ID" value="NZ_QHKM01000010.1"/>
</dbReference>
<gene>
    <name evidence="1" type="ORF">DLM85_21540</name>
</gene>
<sequence length="143" mass="16125">MSSTAIPVPPPLLHTAYRADLDLLVSRWGYQPDPALLPPAYEELTAQALACGCRFWLQDIRRRTLNDPAITRWLLTEYFPQISQRLGGRLTVAYLTGPALLEALLNGPGYLPPSAYEQQPFVVAFFGDEGEAIRWLQTEQRRP</sequence>
<evidence type="ECO:0000313" key="2">
    <source>
        <dbReference type="Proteomes" id="UP000248553"/>
    </source>
</evidence>
<keyword evidence="2" id="KW-1185">Reference proteome</keyword>
<dbReference type="AlphaFoldDB" id="A0A328B923"/>
<accession>A0A328B923</accession>
<comment type="caution">
    <text evidence="1">The sequence shown here is derived from an EMBL/GenBank/DDBJ whole genome shotgun (WGS) entry which is preliminary data.</text>
</comment>
<dbReference type="EMBL" id="QHKM01000010">
    <property type="protein sequence ID" value="RAK63175.1"/>
    <property type="molecule type" value="Genomic_DNA"/>
</dbReference>
<dbReference type="Proteomes" id="UP000248553">
    <property type="component" value="Unassembled WGS sequence"/>
</dbReference>